<evidence type="ECO:0000256" key="1">
    <source>
        <dbReference type="SAM" id="SignalP"/>
    </source>
</evidence>
<feature type="signal peptide" evidence="1">
    <location>
        <begin position="1"/>
        <end position="19"/>
    </location>
</feature>
<proteinExistence type="predicted"/>
<dbReference type="InterPro" id="IPR013098">
    <property type="entry name" value="Ig_I-set"/>
</dbReference>
<keyword evidence="4" id="KW-1185">Reference proteome</keyword>
<sequence>MTPLTRLVLVVVCVLPALTLQTQEEHWRHRRHRHTDHQMSELGHHRHSHHYTHYLAPKTYLPSNSLYGNLVTKEPAGVTSGFHVGSGSRWMAGDSMGGTGSRWSLTYPGTPHQSSAINNTVQNVTAQLGGPAFLPCRVGHLGDRQISWIRRRDWHVLTSADVLYTLDRRFSVLHVAGSQDWTLHIKSVEVKDEGMYECHVSTGTGIISLFVNLEVVTPEAHITGRGHYHVNHGSPITLTCVINQSPSPPQHVLWHHNGQLLNYAHNRPEVKVSMKVAGRAVSSLHVDRASDYHSGNYTCSARNTKPATTRVFVTQGDKTAAVQRIDSNSITRCRQTLSLLPLVLFLMVVVR</sequence>
<dbReference type="SMART" id="SM00408">
    <property type="entry name" value="IGc2"/>
    <property type="match status" value="2"/>
</dbReference>
<dbReference type="InterPro" id="IPR037448">
    <property type="entry name" value="Zig-8"/>
</dbReference>
<reference evidence="3" key="1">
    <citation type="submission" date="2023-11" db="EMBL/GenBank/DDBJ databases">
        <title>Genome assemblies of two species of porcelain crab, Petrolisthes cinctipes and Petrolisthes manimaculis (Anomura: Porcellanidae).</title>
        <authorList>
            <person name="Angst P."/>
        </authorList>
    </citation>
    <scope>NUCLEOTIDE SEQUENCE</scope>
    <source>
        <strain evidence="3">PB745_02</strain>
        <tissue evidence="3">Gill</tissue>
    </source>
</reference>
<dbReference type="Pfam" id="PF13927">
    <property type="entry name" value="Ig_3"/>
    <property type="match status" value="1"/>
</dbReference>
<dbReference type="InterPro" id="IPR013783">
    <property type="entry name" value="Ig-like_fold"/>
</dbReference>
<dbReference type="EMBL" id="JAWZYT010002008">
    <property type="protein sequence ID" value="KAK4307407.1"/>
    <property type="molecule type" value="Genomic_DNA"/>
</dbReference>
<dbReference type="SUPFAM" id="SSF48726">
    <property type="entry name" value="Immunoglobulin"/>
    <property type="match status" value="2"/>
</dbReference>
<dbReference type="AlphaFoldDB" id="A0AAE1PHL5"/>
<feature type="domain" description="Ig-like" evidence="2">
    <location>
        <begin position="111"/>
        <end position="208"/>
    </location>
</feature>
<evidence type="ECO:0000313" key="4">
    <source>
        <dbReference type="Proteomes" id="UP001292094"/>
    </source>
</evidence>
<dbReference type="SMART" id="SM00409">
    <property type="entry name" value="IG"/>
    <property type="match status" value="2"/>
</dbReference>
<dbReference type="PANTHER" id="PTHR23279">
    <property type="entry name" value="DEFECTIVE PROBOSCIS EXTENSION RESPONSE DPR -RELATED"/>
    <property type="match status" value="1"/>
</dbReference>
<dbReference type="PROSITE" id="PS50835">
    <property type="entry name" value="IG_LIKE"/>
    <property type="match status" value="2"/>
</dbReference>
<evidence type="ECO:0000313" key="3">
    <source>
        <dbReference type="EMBL" id="KAK4307407.1"/>
    </source>
</evidence>
<dbReference type="Proteomes" id="UP001292094">
    <property type="component" value="Unassembled WGS sequence"/>
</dbReference>
<dbReference type="GO" id="GO:0050808">
    <property type="term" value="P:synapse organization"/>
    <property type="evidence" value="ECO:0007669"/>
    <property type="project" value="TreeGrafter"/>
</dbReference>
<dbReference type="Gene3D" id="2.60.40.10">
    <property type="entry name" value="Immunoglobulins"/>
    <property type="match status" value="2"/>
</dbReference>
<feature type="chain" id="PRO_5042190104" description="Ig-like domain-containing protein" evidence="1">
    <location>
        <begin position="20"/>
        <end position="351"/>
    </location>
</feature>
<dbReference type="InterPro" id="IPR003599">
    <property type="entry name" value="Ig_sub"/>
</dbReference>
<comment type="caution">
    <text evidence="3">The sequence shown here is derived from an EMBL/GenBank/DDBJ whole genome shotgun (WGS) entry which is preliminary data.</text>
</comment>
<feature type="domain" description="Ig-like" evidence="2">
    <location>
        <begin position="218"/>
        <end position="314"/>
    </location>
</feature>
<dbReference type="InterPro" id="IPR007110">
    <property type="entry name" value="Ig-like_dom"/>
</dbReference>
<organism evidence="3 4">
    <name type="scientific">Petrolisthes manimaculis</name>
    <dbReference type="NCBI Taxonomy" id="1843537"/>
    <lineage>
        <taxon>Eukaryota</taxon>
        <taxon>Metazoa</taxon>
        <taxon>Ecdysozoa</taxon>
        <taxon>Arthropoda</taxon>
        <taxon>Crustacea</taxon>
        <taxon>Multicrustacea</taxon>
        <taxon>Malacostraca</taxon>
        <taxon>Eumalacostraca</taxon>
        <taxon>Eucarida</taxon>
        <taxon>Decapoda</taxon>
        <taxon>Pleocyemata</taxon>
        <taxon>Anomura</taxon>
        <taxon>Galatheoidea</taxon>
        <taxon>Porcellanidae</taxon>
        <taxon>Petrolisthes</taxon>
    </lineage>
</organism>
<dbReference type="PANTHER" id="PTHR23279:SF45">
    <property type="entry name" value="DEFECTIVE PROBOSCIS EXTENSION RESPONSE 12, ISOFORM C"/>
    <property type="match status" value="1"/>
</dbReference>
<accession>A0AAE1PHL5</accession>
<dbReference type="InterPro" id="IPR036179">
    <property type="entry name" value="Ig-like_dom_sf"/>
</dbReference>
<dbReference type="Pfam" id="PF07679">
    <property type="entry name" value="I-set"/>
    <property type="match status" value="1"/>
</dbReference>
<gene>
    <name evidence="3" type="ORF">Pmani_020796</name>
</gene>
<evidence type="ECO:0000259" key="2">
    <source>
        <dbReference type="PROSITE" id="PS50835"/>
    </source>
</evidence>
<dbReference type="GO" id="GO:0032589">
    <property type="term" value="C:neuron projection membrane"/>
    <property type="evidence" value="ECO:0007669"/>
    <property type="project" value="TreeGrafter"/>
</dbReference>
<dbReference type="CDD" id="cd00096">
    <property type="entry name" value="Ig"/>
    <property type="match status" value="1"/>
</dbReference>
<dbReference type="FunFam" id="2.60.40.10:FF:001061">
    <property type="entry name" value="Uncharacterized protein, isoform C"/>
    <property type="match status" value="1"/>
</dbReference>
<name>A0AAE1PHL5_9EUCA</name>
<dbReference type="InterPro" id="IPR003598">
    <property type="entry name" value="Ig_sub2"/>
</dbReference>
<keyword evidence="1" id="KW-0732">Signal</keyword>
<protein>
    <recommendedName>
        <fullName evidence="2">Ig-like domain-containing protein</fullName>
    </recommendedName>
</protein>